<dbReference type="InterPro" id="IPR025489">
    <property type="entry name" value="DUF4381"/>
</dbReference>
<dbReference type="Proteomes" id="UP001597059">
    <property type="component" value="Unassembled WGS sequence"/>
</dbReference>
<keyword evidence="1" id="KW-0812">Transmembrane</keyword>
<sequence>MNPKIELPNTAYILPDPIAMWPPVWWFWLIVAGLIVCLIALSRVWIRRHIKRRYRTDALTLVKALHSNQTSKDLCSTCLEAIRRTLLTEGKSDLASLPIDSLCQQLDQDKAHHKYPLVNISSLLNEGLYRPGVQLTSDQHEQVLRTTQHWLRRHHA</sequence>
<evidence type="ECO:0000313" key="3">
    <source>
        <dbReference type="Proteomes" id="UP001597059"/>
    </source>
</evidence>
<comment type="caution">
    <text evidence="2">The sequence shown here is derived from an EMBL/GenBank/DDBJ whole genome shotgun (WGS) entry which is preliminary data.</text>
</comment>
<proteinExistence type="predicted"/>
<evidence type="ECO:0000313" key="2">
    <source>
        <dbReference type="EMBL" id="MFD1382540.1"/>
    </source>
</evidence>
<dbReference type="EMBL" id="JBHTMN010000004">
    <property type="protein sequence ID" value="MFD1382540.1"/>
    <property type="molecule type" value="Genomic_DNA"/>
</dbReference>
<organism evidence="2 3">
    <name type="scientific">Rhodanobacter aciditrophus</name>
    <dbReference type="NCBI Taxonomy" id="1623218"/>
    <lineage>
        <taxon>Bacteria</taxon>
        <taxon>Pseudomonadati</taxon>
        <taxon>Pseudomonadota</taxon>
        <taxon>Gammaproteobacteria</taxon>
        <taxon>Lysobacterales</taxon>
        <taxon>Rhodanobacteraceae</taxon>
        <taxon>Rhodanobacter</taxon>
    </lineage>
</organism>
<dbReference type="RefSeq" id="WP_377365614.1">
    <property type="nucleotide sequence ID" value="NZ_JBHTMN010000004.1"/>
</dbReference>
<keyword evidence="1" id="KW-1133">Transmembrane helix</keyword>
<feature type="transmembrane region" description="Helical" evidence="1">
    <location>
        <begin position="25"/>
        <end position="46"/>
    </location>
</feature>
<name>A0ABW4B1R3_9GAMM</name>
<protein>
    <submittedName>
        <fullName evidence="2">DUF4381 domain-containing protein</fullName>
    </submittedName>
</protein>
<gene>
    <name evidence="2" type="ORF">ACFQ45_04140</name>
</gene>
<evidence type="ECO:0000256" key="1">
    <source>
        <dbReference type="SAM" id="Phobius"/>
    </source>
</evidence>
<keyword evidence="3" id="KW-1185">Reference proteome</keyword>
<dbReference type="Pfam" id="PF14316">
    <property type="entry name" value="DUF4381"/>
    <property type="match status" value="1"/>
</dbReference>
<reference evidence="3" key="1">
    <citation type="journal article" date="2019" name="Int. J. Syst. Evol. Microbiol.">
        <title>The Global Catalogue of Microorganisms (GCM) 10K type strain sequencing project: providing services to taxonomists for standard genome sequencing and annotation.</title>
        <authorList>
            <consortium name="The Broad Institute Genomics Platform"/>
            <consortium name="The Broad Institute Genome Sequencing Center for Infectious Disease"/>
            <person name="Wu L."/>
            <person name="Ma J."/>
        </authorList>
    </citation>
    <scope>NUCLEOTIDE SEQUENCE [LARGE SCALE GENOMIC DNA]</scope>
    <source>
        <strain evidence="3">JCM 30774</strain>
    </source>
</reference>
<keyword evidence="1" id="KW-0472">Membrane</keyword>
<accession>A0ABW4B1R3</accession>